<keyword evidence="2" id="KW-1185">Reference proteome</keyword>
<accession>A0ABS2KK12</accession>
<protein>
    <submittedName>
        <fullName evidence="1">Uncharacterized protein</fullName>
    </submittedName>
</protein>
<evidence type="ECO:0000313" key="1">
    <source>
        <dbReference type="EMBL" id="MBM7131497.1"/>
    </source>
</evidence>
<name>A0ABS2KK12_9GAMM</name>
<sequence>MPNLPYSIIEQLRACLLGKYYIGFCVATSFGLNFDGFELSAQEVQSGDAELVSSPFVRSYAQAVRTFDPQLVGQCALLAACVGAIVSDVKVAEDASITLFFENGIALNFPTNTGVVDWHWAITEDGRDPYLGCIMGCFSPGEIRGHLPDSLPKAGDFSNVLR</sequence>
<evidence type="ECO:0000313" key="2">
    <source>
        <dbReference type="Proteomes" id="UP001430193"/>
    </source>
</evidence>
<dbReference type="Proteomes" id="UP001430193">
    <property type="component" value="Unassembled WGS sequence"/>
</dbReference>
<organism evidence="1 2">
    <name type="scientific">Dyella mobilis</name>
    <dbReference type="NCBI Taxonomy" id="1849582"/>
    <lineage>
        <taxon>Bacteria</taxon>
        <taxon>Pseudomonadati</taxon>
        <taxon>Pseudomonadota</taxon>
        <taxon>Gammaproteobacteria</taxon>
        <taxon>Lysobacterales</taxon>
        <taxon>Rhodanobacteraceae</taxon>
        <taxon>Dyella</taxon>
    </lineage>
</organism>
<proteinExistence type="predicted"/>
<reference evidence="1" key="1">
    <citation type="submission" date="2020-10" db="EMBL/GenBank/DDBJ databases">
        <title>Phylogeny of dyella-like bacteria.</title>
        <authorList>
            <person name="Fu J."/>
        </authorList>
    </citation>
    <scope>NUCLEOTIDE SEQUENCE</scope>
    <source>
        <strain evidence="1">DHON07</strain>
    </source>
</reference>
<dbReference type="EMBL" id="JADIKF010000040">
    <property type="protein sequence ID" value="MBM7131497.1"/>
    <property type="molecule type" value="Genomic_DNA"/>
</dbReference>
<gene>
    <name evidence="1" type="ORF">ISS99_18395</name>
</gene>
<dbReference type="RefSeq" id="WP_204633061.1">
    <property type="nucleotide sequence ID" value="NZ_BSOC01000001.1"/>
</dbReference>
<comment type="caution">
    <text evidence="1">The sequence shown here is derived from an EMBL/GenBank/DDBJ whole genome shotgun (WGS) entry which is preliminary data.</text>
</comment>